<protein>
    <submittedName>
        <fullName evidence="3">Uncharacterized protein</fullName>
    </submittedName>
</protein>
<name>A0AA36M941_CYLNA</name>
<feature type="compositionally biased region" description="Pro residues" evidence="1">
    <location>
        <begin position="173"/>
        <end position="183"/>
    </location>
</feature>
<feature type="region of interest" description="Disordered" evidence="1">
    <location>
        <begin position="170"/>
        <end position="191"/>
    </location>
</feature>
<dbReference type="AlphaFoldDB" id="A0AA36M941"/>
<evidence type="ECO:0000256" key="2">
    <source>
        <dbReference type="SAM" id="SignalP"/>
    </source>
</evidence>
<keyword evidence="4" id="KW-1185">Reference proteome</keyword>
<organism evidence="3 4">
    <name type="scientific">Cylicocyclus nassatus</name>
    <name type="common">Nematode worm</name>
    <dbReference type="NCBI Taxonomy" id="53992"/>
    <lineage>
        <taxon>Eukaryota</taxon>
        <taxon>Metazoa</taxon>
        <taxon>Ecdysozoa</taxon>
        <taxon>Nematoda</taxon>
        <taxon>Chromadorea</taxon>
        <taxon>Rhabditida</taxon>
        <taxon>Rhabditina</taxon>
        <taxon>Rhabditomorpha</taxon>
        <taxon>Strongyloidea</taxon>
        <taxon>Strongylidae</taxon>
        <taxon>Cylicocyclus</taxon>
    </lineage>
</organism>
<comment type="caution">
    <text evidence="3">The sequence shown here is derived from an EMBL/GenBank/DDBJ whole genome shotgun (WGS) entry which is preliminary data.</text>
</comment>
<feature type="chain" id="PRO_5041371658" evidence="2">
    <location>
        <begin position="18"/>
        <end position="191"/>
    </location>
</feature>
<gene>
    <name evidence="3" type="ORF">CYNAS_LOCUS13190</name>
</gene>
<evidence type="ECO:0000313" key="4">
    <source>
        <dbReference type="Proteomes" id="UP001176961"/>
    </source>
</evidence>
<proteinExistence type="predicted"/>
<keyword evidence="2" id="KW-0732">Signal</keyword>
<evidence type="ECO:0000313" key="3">
    <source>
        <dbReference type="EMBL" id="CAJ0601207.1"/>
    </source>
</evidence>
<dbReference type="Proteomes" id="UP001176961">
    <property type="component" value="Unassembled WGS sequence"/>
</dbReference>
<feature type="signal peptide" evidence="2">
    <location>
        <begin position="1"/>
        <end position="17"/>
    </location>
</feature>
<evidence type="ECO:0000256" key="1">
    <source>
        <dbReference type="SAM" id="MobiDB-lite"/>
    </source>
</evidence>
<dbReference type="EMBL" id="CATQJL010000305">
    <property type="protein sequence ID" value="CAJ0601207.1"/>
    <property type="molecule type" value="Genomic_DNA"/>
</dbReference>
<sequence length="191" mass="21905">MFRIIAAVLLYFSTSFADENVKNATAEGNYYHEYLTYGDYKPPPHYGGYNFGIYGYRRPYDRLINSHVCSLEATYAVYSYPGTKRGRPHILDCSSGFYDFQKRLLQQDDKYTQDSCDRCCKQAARLDNMVESEILGLTLVIDRKVKCACCAPHRPYMDVIKVPVQHPNYQPYGSPPPPPPPVYGQPVYVKN</sequence>
<reference evidence="3" key="1">
    <citation type="submission" date="2023-07" db="EMBL/GenBank/DDBJ databases">
        <authorList>
            <consortium name="CYATHOMIX"/>
        </authorList>
    </citation>
    <scope>NUCLEOTIDE SEQUENCE</scope>
    <source>
        <strain evidence="3">N/A</strain>
    </source>
</reference>
<accession>A0AA36M941</accession>